<dbReference type="AlphaFoldDB" id="A0A0F9NWE6"/>
<reference evidence="1" key="1">
    <citation type="journal article" date="2015" name="Nature">
        <title>Complex archaea that bridge the gap between prokaryotes and eukaryotes.</title>
        <authorList>
            <person name="Spang A."/>
            <person name="Saw J.H."/>
            <person name="Jorgensen S.L."/>
            <person name="Zaremba-Niedzwiedzka K."/>
            <person name="Martijn J."/>
            <person name="Lind A.E."/>
            <person name="van Eijk R."/>
            <person name="Schleper C."/>
            <person name="Guy L."/>
            <person name="Ettema T.J."/>
        </authorList>
    </citation>
    <scope>NUCLEOTIDE SEQUENCE</scope>
</reference>
<gene>
    <name evidence="1" type="ORF">LCGC14_0901170</name>
</gene>
<accession>A0A0F9NWE6</accession>
<proteinExistence type="predicted"/>
<evidence type="ECO:0000313" key="1">
    <source>
        <dbReference type="EMBL" id="KKN23810.1"/>
    </source>
</evidence>
<name>A0A0F9NWE6_9ZZZZ</name>
<dbReference type="EMBL" id="LAZR01002936">
    <property type="protein sequence ID" value="KKN23810.1"/>
    <property type="molecule type" value="Genomic_DNA"/>
</dbReference>
<comment type="caution">
    <text evidence="1">The sequence shown here is derived from an EMBL/GenBank/DDBJ whole genome shotgun (WGS) entry which is preliminary data.</text>
</comment>
<sequence>MKKDVATDWKKFKLSWKNMIKKFKKLSPEYTRFKKLYNKIKAVESTVSEIKDDTTQIKLEISEVATMIETLMDGYADLESYMKENLGSDWKILKSSWQKYKKGEITKWEFAKIGLSKVGKKFAGIFIKV</sequence>
<organism evidence="1">
    <name type="scientific">marine sediment metagenome</name>
    <dbReference type="NCBI Taxonomy" id="412755"/>
    <lineage>
        <taxon>unclassified sequences</taxon>
        <taxon>metagenomes</taxon>
        <taxon>ecological metagenomes</taxon>
    </lineage>
</organism>
<protein>
    <submittedName>
        <fullName evidence="1">Uncharacterized protein</fullName>
    </submittedName>
</protein>